<protein>
    <recommendedName>
        <fullName evidence="3">SGNH/GDSL hydrolase family protein</fullName>
    </recommendedName>
</protein>
<dbReference type="Gene3D" id="3.40.50.1110">
    <property type="entry name" value="SGNH hydrolase"/>
    <property type="match status" value="1"/>
</dbReference>
<evidence type="ECO:0000313" key="2">
    <source>
        <dbReference type="Proteomes" id="UP000565576"/>
    </source>
</evidence>
<evidence type="ECO:0000313" key="1">
    <source>
        <dbReference type="EMBL" id="MBB6487744.1"/>
    </source>
</evidence>
<dbReference type="Proteomes" id="UP000565576">
    <property type="component" value="Unassembled WGS sequence"/>
</dbReference>
<reference evidence="1 2" key="1">
    <citation type="submission" date="2020-08" db="EMBL/GenBank/DDBJ databases">
        <title>Genomic Encyclopedia of Type Strains, Phase IV (KMG-V): Genome sequencing to study the core and pangenomes of soil and plant-associated prokaryotes.</title>
        <authorList>
            <person name="Whitman W."/>
        </authorList>
    </citation>
    <scope>NUCLEOTIDE SEQUENCE [LARGE SCALE GENOMIC DNA]</scope>
    <source>
        <strain evidence="1 2">SEMIA 4060</strain>
    </source>
</reference>
<evidence type="ECO:0008006" key="3">
    <source>
        <dbReference type="Google" id="ProtNLM"/>
    </source>
</evidence>
<name>A0A7X0IV82_9HYPH</name>
<dbReference type="InterPro" id="IPR036514">
    <property type="entry name" value="SGNH_hydro_sf"/>
</dbReference>
<comment type="caution">
    <text evidence="1">The sequence shown here is derived from an EMBL/GenBank/DDBJ whole genome shotgun (WGS) entry which is preliminary data.</text>
</comment>
<dbReference type="RefSeq" id="WP_184708911.1">
    <property type="nucleotide sequence ID" value="NZ_JACHBG010000016.1"/>
</dbReference>
<sequence length="303" mass="33409">MAEEEFQQQQLNDRIESDIAQRTLVHQANVARIASASDAAKTLARTAPLARPLIMLANGDSWYDYPLTGNGLPLQDTDIIAQLRHYGTVPPTVLNLAHRGDAAVDEMSLPKQERMITALRDKSNWIGGKPDAILISAGGNDIAGDQFCIFLDFNDGKATGLNDDRFSKALGAVEGCYLALFELRNRYAPGVPIYGHCYDFPIPNGVHPSCAGPWLKPSLDFCGWSVADGTRIAKQALTEFRTMLKRLEADKKNNFHVMETQGVLKPEDWANELHPGYLGFRKMTRIFYDKLTADLTPGVAATS</sequence>
<organism evidence="1 2">
    <name type="scientific">Rhizobium lusitanum</name>
    <dbReference type="NCBI Taxonomy" id="293958"/>
    <lineage>
        <taxon>Bacteria</taxon>
        <taxon>Pseudomonadati</taxon>
        <taxon>Pseudomonadota</taxon>
        <taxon>Alphaproteobacteria</taxon>
        <taxon>Hyphomicrobiales</taxon>
        <taxon>Rhizobiaceae</taxon>
        <taxon>Rhizobium/Agrobacterium group</taxon>
        <taxon>Rhizobium</taxon>
    </lineage>
</organism>
<dbReference type="GO" id="GO:0016788">
    <property type="term" value="F:hydrolase activity, acting on ester bonds"/>
    <property type="evidence" value="ECO:0007669"/>
    <property type="project" value="UniProtKB-ARBA"/>
</dbReference>
<gene>
    <name evidence="1" type="ORF">GGD46_005054</name>
</gene>
<accession>A0A7X0IV82</accession>
<dbReference type="EMBL" id="JACHBG010000016">
    <property type="protein sequence ID" value="MBB6487744.1"/>
    <property type="molecule type" value="Genomic_DNA"/>
</dbReference>
<proteinExistence type="predicted"/>
<dbReference type="SUPFAM" id="SSF52266">
    <property type="entry name" value="SGNH hydrolase"/>
    <property type="match status" value="1"/>
</dbReference>
<dbReference type="AlphaFoldDB" id="A0A7X0IV82"/>